<protein>
    <submittedName>
        <fullName evidence="1">Uncharacterized protein</fullName>
    </submittedName>
</protein>
<comment type="caution">
    <text evidence="1">The sequence shown here is derived from an EMBL/GenBank/DDBJ whole genome shotgun (WGS) entry which is preliminary data.</text>
</comment>
<reference evidence="1" key="1">
    <citation type="submission" date="2021-03" db="EMBL/GenBank/DDBJ databases">
        <title>Draft genome sequence of rust myrtle Austropuccinia psidii MF-1, a brazilian biotype.</title>
        <authorList>
            <person name="Quecine M.C."/>
            <person name="Pachon D.M.R."/>
            <person name="Bonatelli M.L."/>
            <person name="Correr F.H."/>
            <person name="Franceschini L.M."/>
            <person name="Leite T.F."/>
            <person name="Margarido G.R.A."/>
            <person name="Almeida C.A."/>
            <person name="Ferrarezi J.A."/>
            <person name="Labate C.A."/>
        </authorList>
    </citation>
    <scope>NUCLEOTIDE SEQUENCE</scope>
    <source>
        <strain evidence="1">MF-1</strain>
    </source>
</reference>
<dbReference type="Proteomes" id="UP000765509">
    <property type="component" value="Unassembled WGS sequence"/>
</dbReference>
<dbReference type="AlphaFoldDB" id="A0A9Q3JUB5"/>
<evidence type="ECO:0000313" key="2">
    <source>
        <dbReference type="Proteomes" id="UP000765509"/>
    </source>
</evidence>
<dbReference type="EMBL" id="AVOT02084484">
    <property type="protein sequence ID" value="MBW0569498.1"/>
    <property type="molecule type" value="Genomic_DNA"/>
</dbReference>
<sequence length="260" mass="29238">MFIDWFKPLKKKLSGEQLSFGLIALNCLNLPPCLRYQTKYTCLAGLIHSPNQPTMIKINNVLIPLVNELYKLNRGIIIPTSKYPCGRKITVKLATLVGDIVSVHKEEGFKSHLATTFCSLFDLNASDCHKMDLRRPQTGRKVLNAAQSWKDTPSEFSNEDWNLLVGAQFSALLGSCCQCHLRGDAQLEHDNLEAAETYQESPGEDSKMSNEKEINYEDSGYLTEDIKRRIRERICKVIVPKGATWIPPLVGKSQIGKLKA</sequence>
<organism evidence="1 2">
    <name type="scientific">Austropuccinia psidii MF-1</name>
    <dbReference type="NCBI Taxonomy" id="1389203"/>
    <lineage>
        <taxon>Eukaryota</taxon>
        <taxon>Fungi</taxon>
        <taxon>Dikarya</taxon>
        <taxon>Basidiomycota</taxon>
        <taxon>Pucciniomycotina</taxon>
        <taxon>Pucciniomycetes</taxon>
        <taxon>Pucciniales</taxon>
        <taxon>Sphaerophragmiaceae</taxon>
        <taxon>Austropuccinia</taxon>
    </lineage>
</organism>
<gene>
    <name evidence="1" type="ORF">O181_109213</name>
</gene>
<accession>A0A9Q3JUB5</accession>
<name>A0A9Q3JUB5_9BASI</name>
<proteinExistence type="predicted"/>
<feature type="non-terminal residue" evidence="1">
    <location>
        <position position="1"/>
    </location>
</feature>
<keyword evidence="2" id="KW-1185">Reference proteome</keyword>
<evidence type="ECO:0000313" key="1">
    <source>
        <dbReference type="EMBL" id="MBW0569498.1"/>
    </source>
</evidence>
<dbReference type="OrthoDB" id="3269001at2759"/>